<dbReference type="PROSITE" id="PS51257">
    <property type="entry name" value="PROKAR_LIPOPROTEIN"/>
    <property type="match status" value="1"/>
</dbReference>
<evidence type="ECO:0000256" key="6">
    <source>
        <dbReference type="SAM" id="SignalP"/>
    </source>
</evidence>
<evidence type="ECO:0000313" key="9">
    <source>
        <dbReference type="EMBL" id="SJZ47422.1"/>
    </source>
</evidence>
<dbReference type="AlphaFoldDB" id="A0A1T4KY99"/>
<gene>
    <name evidence="9" type="ORF">SAMN02745114_00687</name>
</gene>
<evidence type="ECO:0000256" key="4">
    <source>
        <dbReference type="ARBA" id="ARBA00023136"/>
    </source>
</evidence>
<comment type="subcellular location">
    <subcellularLocation>
        <location evidence="1">Cell membrane</location>
    </subcellularLocation>
</comment>
<dbReference type="GO" id="GO:0005886">
    <property type="term" value="C:plasma membrane"/>
    <property type="evidence" value="ECO:0007669"/>
    <property type="project" value="UniProtKB-SubCell"/>
</dbReference>
<keyword evidence="10" id="KW-1185">Reference proteome</keyword>
<dbReference type="EMBL" id="FUWW01000005">
    <property type="protein sequence ID" value="SJZ47422.1"/>
    <property type="molecule type" value="Genomic_DNA"/>
</dbReference>
<keyword evidence="5" id="KW-0449">Lipoprotein</keyword>
<dbReference type="RefSeq" id="WP_078768177.1">
    <property type="nucleotide sequence ID" value="NZ_FUWW01000005.1"/>
</dbReference>
<dbReference type="InterPro" id="IPR003760">
    <property type="entry name" value="PnrA-like"/>
</dbReference>
<dbReference type="PANTHER" id="PTHR34296:SF2">
    <property type="entry name" value="ABC TRANSPORTER GUANOSINE-BINDING PROTEIN NUPN"/>
    <property type="match status" value="1"/>
</dbReference>
<dbReference type="STRING" id="290054.SAMN02745114_00687"/>
<accession>A0A1T4KY99</accession>
<evidence type="ECO:0000259" key="8">
    <source>
        <dbReference type="Pfam" id="PF18998"/>
    </source>
</evidence>
<proteinExistence type="predicted"/>
<organism evidence="9 10">
    <name type="scientific">Eubacterium coprostanoligenes</name>
    <dbReference type="NCBI Taxonomy" id="290054"/>
    <lineage>
        <taxon>Bacteria</taxon>
        <taxon>Bacillati</taxon>
        <taxon>Bacillota</taxon>
        <taxon>Clostridia</taxon>
        <taxon>Eubacteriales</taxon>
        <taxon>Eubacteriaceae</taxon>
        <taxon>Eubacterium</taxon>
    </lineage>
</organism>
<feature type="domain" description="Bacterial repeat" evidence="8">
    <location>
        <begin position="405"/>
        <end position="440"/>
    </location>
</feature>
<dbReference type="Gene3D" id="3.40.50.2300">
    <property type="match status" value="2"/>
</dbReference>
<feature type="domain" description="Bacterial repeat" evidence="8">
    <location>
        <begin position="247"/>
        <end position="312"/>
    </location>
</feature>
<dbReference type="Proteomes" id="UP000190657">
    <property type="component" value="Unassembled WGS sequence"/>
</dbReference>
<keyword evidence="2" id="KW-1003">Cell membrane</keyword>
<dbReference type="OrthoDB" id="9769871at2"/>
<keyword evidence="3 6" id="KW-0732">Signal</keyword>
<feature type="domain" description="Bacterial repeat" evidence="8">
    <location>
        <begin position="339"/>
        <end position="392"/>
    </location>
</feature>
<reference evidence="10" key="1">
    <citation type="submission" date="2017-02" db="EMBL/GenBank/DDBJ databases">
        <authorList>
            <person name="Varghese N."/>
            <person name="Submissions S."/>
        </authorList>
    </citation>
    <scope>NUCLEOTIDE SEQUENCE [LARGE SCALE GENOMIC DNA]</scope>
    <source>
        <strain evidence="10">ATCC 51222</strain>
    </source>
</reference>
<dbReference type="Pfam" id="PF02608">
    <property type="entry name" value="Bmp"/>
    <property type="match status" value="1"/>
</dbReference>
<dbReference type="InterPro" id="IPR044060">
    <property type="entry name" value="Bacterial_rp_domain"/>
</dbReference>
<sequence>MKKLLSVILTFTIMVCGTFALVGCSKQQTKIFDVVFITDGGTINDGAYNQSAWNGVEEFSKSSDMTCRYYQPSVDEDGVLDTDTVGKYIKLAVDSQAKYIVMQGEKMAVVVDKFAPQYSDVDFLLVDAYPHEENSDTADTFENVMTVSFDKLQAGYLAGYTSVVMGNDKVGYLGSVSDKDSALYGAGFVQGASFASDKNGIPVICDYANYDAENLNYDYSFTIRPIYKKVSESTEKTFKVNVVGGIGSGVYADGENVTITADKPEKDKAFDHWEVKSDTEGVKDKKVNISSDKKSSMNLLVGDCDCTITAVWRDTKTVQILVTKESNLSLSSMYDEYTVEKNSTTWVTAPPAQSGMVFDHWECDDKDAIEDVNSASTNVTVKDKTISITPVYVESDAPTFDVTVENGTGSGSYRSGDHISVVADPPKDGYMFYKWENVDNQGNSTGIAMSNEYCYITDFEMIDRYSSIAETMYDNGTQVIFGGGNSHADSIFTATWKISHQVYGFGYGYDQNSMGNCLSSVVTDYRVAVVNALKEYKGGSNYEGNCSNDCLYVVGMSTQKTYKDKDGNEVEDKNYNKNYAKVYNDLANGKIKPNLPNDDVRNIVNSKCMTLNYWIK</sequence>
<dbReference type="InterPro" id="IPR050957">
    <property type="entry name" value="BMP_lipoprotein"/>
</dbReference>
<name>A0A1T4KY99_9FIRM</name>
<evidence type="ECO:0000256" key="1">
    <source>
        <dbReference type="ARBA" id="ARBA00004236"/>
    </source>
</evidence>
<evidence type="ECO:0000256" key="3">
    <source>
        <dbReference type="ARBA" id="ARBA00022729"/>
    </source>
</evidence>
<feature type="chain" id="PRO_5012684850" evidence="6">
    <location>
        <begin position="21"/>
        <end position="616"/>
    </location>
</feature>
<dbReference type="Pfam" id="PF18998">
    <property type="entry name" value="Flg_new_2"/>
    <property type="match status" value="3"/>
</dbReference>
<evidence type="ECO:0000313" key="10">
    <source>
        <dbReference type="Proteomes" id="UP000190657"/>
    </source>
</evidence>
<feature type="domain" description="ABC transporter substrate-binding protein PnrA-like" evidence="7">
    <location>
        <begin position="34"/>
        <end position="194"/>
    </location>
</feature>
<evidence type="ECO:0000256" key="2">
    <source>
        <dbReference type="ARBA" id="ARBA00022475"/>
    </source>
</evidence>
<feature type="signal peptide" evidence="6">
    <location>
        <begin position="1"/>
        <end position="20"/>
    </location>
</feature>
<dbReference type="PANTHER" id="PTHR34296">
    <property type="entry name" value="TRANSCRIPTIONAL ACTIVATOR PROTEIN MED"/>
    <property type="match status" value="1"/>
</dbReference>
<evidence type="ECO:0000259" key="7">
    <source>
        <dbReference type="Pfam" id="PF02608"/>
    </source>
</evidence>
<keyword evidence="4" id="KW-0472">Membrane</keyword>
<evidence type="ECO:0000256" key="5">
    <source>
        <dbReference type="ARBA" id="ARBA00023288"/>
    </source>
</evidence>
<protein>
    <submittedName>
        <fullName evidence="9">Basic membrane protein</fullName>
    </submittedName>
</protein>